<sequence length="309" mass="35363">MSREYLDEFFGEIRVRSTGEIRKPSRRFGPKAAAFIMRRVAQSFPKYKTIWSKAGLPSMTAEDCANQFYTDRVASMAKEMDGPGMTDDLAFEKYVSKCIVYWFLSRHERTDEGKIRDTVRKRLERDERFVRRNGRWGLVDGPVEASTARESILKAVASQYPIDMDADNGRRERRRAQNYGRTGQLENLLAGVLQAAEGTLELSTLTRAAAHRITAMRTVLAKNETDWSLDDEEHRTELENRGYDIVPMEDEAIARYDAQHVDISDVTGLLAAMKHNGREWTRIYIDKNPGVAQMLLDNMDNGPRNGEEL</sequence>
<comment type="caution">
    <text evidence="1">The sequence shown here is derived from an EMBL/GenBank/DDBJ whole genome shotgun (WGS) entry which is preliminary data.</text>
</comment>
<name>A0A430FCN7_9BIFI</name>
<dbReference type="AlphaFoldDB" id="A0A430FCN7"/>
<proteinExistence type="predicted"/>
<gene>
    <name evidence="1" type="ORF">D2E24_1954</name>
</gene>
<reference evidence="1 2" key="1">
    <citation type="submission" date="2018-09" db="EMBL/GenBank/DDBJ databases">
        <title>Characterization of the phylogenetic diversity of five novel species belonging to the genus Bifidobacterium.</title>
        <authorList>
            <person name="Lugli G.A."/>
            <person name="Duranti S."/>
            <person name="Milani C."/>
        </authorList>
    </citation>
    <scope>NUCLEOTIDE SEQUENCE [LARGE SCALE GENOMIC DNA]</scope>
    <source>
        <strain evidence="1 2">2033B</strain>
    </source>
</reference>
<organism evidence="1 2">
    <name type="scientific">Bifidobacterium samirii</name>
    <dbReference type="NCBI Taxonomy" id="2306974"/>
    <lineage>
        <taxon>Bacteria</taxon>
        <taxon>Bacillati</taxon>
        <taxon>Actinomycetota</taxon>
        <taxon>Actinomycetes</taxon>
        <taxon>Bifidobacteriales</taxon>
        <taxon>Bifidobacteriaceae</taxon>
        <taxon>Bifidobacterium</taxon>
    </lineage>
</organism>
<evidence type="ECO:0000313" key="1">
    <source>
        <dbReference type="EMBL" id="RSX50605.1"/>
    </source>
</evidence>
<keyword evidence="2" id="KW-1185">Reference proteome</keyword>
<accession>A0A430FCN7</accession>
<evidence type="ECO:0000313" key="2">
    <source>
        <dbReference type="Proteomes" id="UP000287470"/>
    </source>
</evidence>
<dbReference type="EMBL" id="QXGK01000033">
    <property type="protein sequence ID" value="RSX50605.1"/>
    <property type="molecule type" value="Genomic_DNA"/>
</dbReference>
<protein>
    <submittedName>
        <fullName evidence="1">Uncharacterized protein</fullName>
    </submittedName>
</protein>
<dbReference type="Proteomes" id="UP000287470">
    <property type="component" value="Unassembled WGS sequence"/>
</dbReference>